<name>A0AAV5R9F0_PICKL</name>
<feature type="transmembrane region" description="Helical" evidence="7">
    <location>
        <begin position="417"/>
        <end position="435"/>
    </location>
</feature>
<dbReference type="Pfam" id="PF02133">
    <property type="entry name" value="Transp_cyt_pur"/>
    <property type="match status" value="1"/>
</dbReference>
<dbReference type="FunFam" id="1.10.4160.10:FF:000001">
    <property type="entry name" value="Uracil permease, putative"/>
    <property type="match status" value="1"/>
</dbReference>
<reference evidence="8 9" key="1">
    <citation type="journal article" date="2023" name="Elife">
        <title>Identification of key yeast species and microbe-microbe interactions impacting larval growth of Drosophila in the wild.</title>
        <authorList>
            <person name="Mure A."/>
            <person name="Sugiura Y."/>
            <person name="Maeda R."/>
            <person name="Honda K."/>
            <person name="Sakurai N."/>
            <person name="Takahashi Y."/>
            <person name="Watada M."/>
            <person name="Katoh T."/>
            <person name="Gotoh A."/>
            <person name="Gotoh Y."/>
            <person name="Taniguchi I."/>
            <person name="Nakamura K."/>
            <person name="Hayashi T."/>
            <person name="Katayama T."/>
            <person name="Uemura T."/>
            <person name="Hattori Y."/>
        </authorList>
    </citation>
    <scope>NUCLEOTIDE SEQUENCE [LARGE SCALE GENOMIC DNA]</scope>
    <source>
        <strain evidence="8 9">PK-24</strain>
    </source>
</reference>
<protein>
    <submittedName>
        <fullName evidence="8">Uracil permease</fullName>
    </submittedName>
</protein>
<comment type="subcellular location">
    <subcellularLocation>
        <location evidence="1">Membrane</location>
        <topology evidence="1">Multi-pass membrane protein</topology>
    </subcellularLocation>
</comment>
<accession>A0AAV5R9F0</accession>
<sequence>MSSFETSAKDGKTLFKIRDDSSATPEVGSTTEISVNSNDNDFNNGKIKSNNPLLKFFKWLEIDGTEGFSLQQLFLMNYDLKPVEEVRRKWHWYHYVFFWIADSFNVNTWQIAATGVQAGLSWWVTWITVWIGYFLCGCFVTASARVGNAYHISFPVSCRSSFGIWGSLWPVINRVVMACIWFGVQSTIGGNCVELMLMAIFGTDLTTRIPDKIGGNTTSFKLLSFFIFWFCQLPFIYLPPHIVRHLFTVKAVVCPIAGIAFLVWTLVKADGGGPVIHQGSTIHGSEFGWAFVNSVMNSLANFATLIVNAPDFARFANKPGAAILSQFISLPICFSITCLIGILVSSASTVMYGETYWNPLDVLNRFLDGFSRGDRGGVFLISLGFAIAQLGTNISANSLSAGTDMTALLPKYINIRRGGFICAAIGFAICPWNLMSSSSMFTTYLSAYSVFLSSIAGVVFCDYYILKKGYIELQNLYIASKKSPYYYSLGINWRAYVAYISGILPNIVGFVGATKTHVVPIGATYVYYFSFFTGYAASSSVLLICTLISPIGGMPENTKIFERKFFEEWQEVEDFDLLFSDPKFANELTSVTSNKGFEVEEEFMPVMEKA</sequence>
<feature type="transmembrane region" description="Helical" evidence="7">
    <location>
        <begin position="486"/>
        <end position="513"/>
    </location>
</feature>
<evidence type="ECO:0000256" key="1">
    <source>
        <dbReference type="ARBA" id="ARBA00004141"/>
    </source>
</evidence>
<evidence type="ECO:0000256" key="2">
    <source>
        <dbReference type="ARBA" id="ARBA00008974"/>
    </source>
</evidence>
<feature type="transmembrane region" description="Helical" evidence="7">
    <location>
        <begin position="92"/>
        <end position="111"/>
    </location>
</feature>
<dbReference type="InterPro" id="IPR045225">
    <property type="entry name" value="Uracil/uridine/allantoin_perm"/>
</dbReference>
<feature type="compositionally biased region" description="Polar residues" evidence="6">
    <location>
        <begin position="22"/>
        <end position="35"/>
    </location>
</feature>
<evidence type="ECO:0000313" key="9">
    <source>
        <dbReference type="Proteomes" id="UP001378960"/>
    </source>
</evidence>
<dbReference type="EMBL" id="BTGB01000005">
    <property type="protein sequence ID" value="GMM47239.1"/>
    <property type="molecule type" value="Genomic_DNA"/>
</dbReference>
<feature type="transmembrane region" description="Helical" evidence="7">
    <location>
        <begin position="321"/>
        <end position="344"/>
    </location>
</feature>
<dbReference type="GO" id="GO:0015205">
    <property type="term" value="F:nucleobase transmembrane transporter activity"/>
    <property type="evidence" value="ECO:0007669"/>
    <property type="project" value="TreeGrafter"/>
</dbReference>
<dbReference type="Proteomes" id="UP001378960">
    <property type="component" value="Unassembled WGS sequence"/>
</dbReference>
<evidence type="ECO:0000256" key="5">
    <source>
        <dbReference type="ARBA" id="ARBA00023136"/>
    </source>
</evidence>
<keyword evidence="5 7" id="KW-0472">Membrane</keyword>
<dbReference type="NCBIfam" id="TIGR00800">
    <property type="entry name" value="ncs1"/>
    <property type="match status" value="1"/>
</dbReference>
<feature type="transmembrane region" description="Helical" evidence="7">
    <location>
        <begin position="222"/>
        <end position="240"/>
    </location>
</feature>
<organism evidence="8 9">
    <name type="scientific">Pichia kluyveri</name>
    <name type="common">Yeast</name>
    <dbReference type="NCBI Taxonomy" id="36015"/>
    <lineage>
        <taxon>Eukaryota</taxon>
        <taxon>Fungi</taxon>
        <taxon>Dikarya</taxon>
        <taxon>Ascomycota</taxon>
        <taxon>Saccharomycotina</taxon>
        <taxon>Pichiomycetes</taxon>
        <taxon>Pichiales</taxon>
        <taxon>Pichiaceae</taxon>
        <taxon>Pichia</taxon>
    </lineage>
</organism>
<comment type="similarity">
    <text evidence="2">Belongs to the purine-cytosine permease (2.A.39) family.</text>
</comment>
<feature type="transmembrane region" description="Helical" evidence="7">
    <location>
        <begin position="123"/>
        <end position="142"/>
    </location>
</feature>
<keyword evidence="9" id="KW-1185">Reference proteome</keyword>
<keyword evidence="4 7" id="KW-1133">Transmembrane helix</keyword>
<keyword evidence="3 7" id="KW-0812">Transmembrane</keyword>
<dbReference type="InterPro" id="IPR012681">
    <property type="entry name" value="NCS1"/>
</dbReference>
<gene>
    <name evidence="8" type="ORF">DAPK24_038140</name>
</gene>
<feature type="region of interest" description="Disordered" evidence="6">
    <location>
        <begin position="16"/>
        <end position="35"/>
    </location>
</feature>
<comment type="caution">
    <text evidence="8">The sequence shown here is derived from an EMBL/GenBank/DDBJ whole genome shotgun (WGS) entry which is preliminary data.</text>
</comment>
<evidence type="ECO:0000256" key="7">
    <source>
        <dbReference type="SAM" id="Phobius"/>
    </source>
</evidence>
<feature type="transmembrane region" description="Helical" evidence="7">
    <location>
        <begin position="287"/>
        <end position="309"/>
    </location>
</feature>
<dbReference type="Gene3D" id="1.10.4160.10">
    <property type="entry name" value="Hydantoin permease"/>
    <property type="match status" value="1"/>
</dbReference>
<dbReference type="InterPro" id="IPR001248">
    <property type="entry name" value="Pur-cyt_permease"/>
</dbReference>
<proteinExistence type="inferred from homology"/>
<evidence type="ECO:0000256" key="4">
    <source>
        <dbReference type="ARBA" id="ARBA00022989"/>
    </source>
</evidence>
<dbReference type="PANTHER" id="PTHR30618">
    <property type="entry name" value="NCS1 FAMILY PURINE/PYRIMIDINE TRANSPORTER"/>
    <property type="match status" value="1"/>
</dbReference>
<evidence type="ECO:0000256" key="6">
    <source>
        <dbReference type="SAM" id="MobiDB-lite"/>
    </source>
</evidence>
<feature type="transmembrane region" description="Helical" evidence="7">
    <location>
        <begin position="247"/>
        <end position="267"/>
    </location>
</feature>
<dbReference type="AlphaFoldDB" id="A0AAV5R9F0"/>
<dbReference type="PANTHER" id="PTHR30618:SF2">
    <property type="entry name" value="ALLANTOIN PERMEASE-RELATED"/>
    <property type="match status" value="1"/>
</dbReference>
<dbReference type="CDD" id="cd11482">
    <property type="entry name" value="SLC-NCS1sbd_NRT1-like"/>
    <property type="match status" value="1"/>
</dbReference>
<feature type="transmembrane region" description="Helical" evidence="7">
    <location>
        <begin position="447"/>
        <end position="466"/>
    </location>
</feature>
<feature type="transmembrane region" description="Helical" evidence="7">
    <location>
        <begin position="376"/>
        <end position="396"/>
    </location>
</feature>
<evidence type="ECO:0000313" key="8">
    <source>
        <dbReference type="EMBL" id="GMM47239.1"/>
    </source>
</evidence>
<dbReference type="GO" id="GO:0005886">
    <property type="term" value="C:plasma membrane"/>
    <property type="evidence" value="ECO:0007669"/>
    <property type="project" value="TreeGrafter"/>
</dbReference>
<feature type="transmembrane region" description="Helical" evidence="7">
    <location>
        <begin position="525"/>
        <end position="549"/>
    </location>
</feature>
<evidence type="ECO:0000256" key="3">
    <source>
        <dbReference type="ARBA" id="ARBA00022692"/>
    </source>
</evidence>